<organism evidence="3">
    <name type="scientific">marine sediment metagenome</name>
    <dbReference type="NCBI Taxonomy" id="412755"/>
    <lineage>
        <taxon>unclassified sequences</taxon>
        <taxon>metagenomes</taxon>
        <taxon>ecological metagenomes</taxon>
    </lineage>
</organism>
<evidence type="ECO:0000256" key="1">
    <source>
        <dbReference type="SAM" id="Phobius"/>
    </source>
</evidence>
<dbReference type="InterPro" id="IPR036597">
    <property type="entry name" value="Fido-like_dom_sf"/>
</dbReference>
<dbReference type="InterPro" id="IPR040198">
    <property type="entry name" value="Fido_containing"/>
</dbReference>
<evidence type="ECO:0000259" key="2">
    <source>
        <dbReference type="PROSITE" id="PS51459"/>
    </source>
</evidence>
<proteinExistence type="predicted"/>
<dbReference type="Gene3D" id="1.10.3290.10">
    <property type="entry name" value="Fido-like domain"/>
    <property type="match status" value="1"/>
</dbReference>
<dbReference type="AlphaFoldDB" id="X1DYG7"/>
<evidence type="ECO:0000313" key="3">
    <source>
        <dbReference type="EMBL" id="GAH09949.1"/>
    </source>
</evidence>
<reference evidence="3" key="1">
    <citation type="journal article" date="2014" name="Front. Microbiol.">
        <title>High frequency of phylogenetically diverse reductive dehalogenase-homologous genes in deep subseafloor sedimentary metagenomes.</title>
        <authorList>
            <person name="Kawai M."/>
            <person name="Futagami T."/>
            <person name="Toyoda A."/>
            <person name="Takaki Y."/>
            <person name="Nishi S."/>
            <person name="Hori S."/>
            <person name="Arai W."/>
            <person name="Tsubouchi T."/>
            <person name="Morono Y."/>
            <person name="Uchiyama I."/>
            <person name="Ito T."/>
            <person name="Fujiyama A."/>
            <person name="Inagaki F."/>
            <person name="Takami H."/>
        </authorList>
    </citation>
    <scope>NUCLEOTIDE SEQUENCE</scope>
    <source>
        <strain evidence="3">Expedition CK06-06</strain>
    </source>
</reference>
<feature type="transmembrane region" description="Helical" evidence="1">
    <location>
        <begin position="20"/>
        <end position="39"/>
    </location>
</feature>
<dbReference type="PROSITE" id="PS51459">
    <property type="entry name" value="FIDO"/>
    <property type="match status" value="1"/>
</dbReference>
<dbReference type="PANTHER" id="PTHR13504">
    <property type="entry name" value="FIDO DOMAIN-CONTAINING PROTEIN DDB_G0283145"/>
    <property type="match status" value="1"/>
</dbReference>
<protein>
    <recommendedName>
        <fullName evidence="2">Fido domain-containing protein</fullName>
    </recommendedName>
</protein>
<dbReference type="PANTHER" id="PTHR13504:SF35">
    <property type="entry name" value="PROTEIN ADENYLYLTRANSFERASE SOFIC"/>
    <property type="match status" value="1"/>
</dbReference>
<feature type="non-terminal residue" evidence="3">
    <location>
        <position position="1"/>
    </location>
</feature>
<keyword evidence="1" id="KW-1133">Transmembrane helix</keyword>
<sequence length="126" mass="14908">CSHSHCSVTFPDGNGRTGRIINILYLVLQGLIDWPVLYLSKFIIDQKNEYYRLLRKVTEQCEWEPWILYMLNAVEETAEFTLKRILDIRDLMDDTMEVAKATLPSRVYSKELIELIFRQPYTKGQF</sequence>
<dbReference type="Pfam" id="PF21248">
    <property type="entry name" value="SoFic-like_C"/>
    <property type="match status" value="1"/>
</dbReference>
<feature type="non-terminal residue" evidence="3">
    <location>
        <position position="126"/>
    </location>
</feature>
<comment type="caution">
    <text evidence="3">The sequence shown here is derived from an EMBL/GenBank/DDBJ whole genome shotgun (WGS) entry which is preliminary data.</text>
</comment>
<dbReference type="InterPro" id="IPR003812">
    <property type="entry name" value="Fido"/>
</dbReference>
<feature type="domain" description="Fido" evidence="2">
    <location>
        <begin position="1"/>
        <end position="72"/>
    </location>
</feature>
<accession>X1DYG7</accession>
<dbReference type="InterPro" id="IPR048770">
    <property type="entry name" value="SoFic-like_C"/>
</dbReference>
<keyword evidence="1" id="KW-0812">Transmembrane</keyword>
<gene>
    <name evidence="3" type="ORF">S01H4_64384</name>
</gene>
<dbReference type="EMBL" id="BART01039026">
    <property type="protein sequence ID" value="GAH09949.1"/>
    <property type="molecule type" value="Genomic_DNA"/>
</dbReference>
<dbReference type="SUPFAM" id="SSF140931">
    <property type="entry name" value="Fic-like"/>
    <property type="match status" value="1"/>
</dbReference>
<keyword evidence="1" id="KW-0472">Membrane</keyword>
<name>X1DYG7_9ZZZZ</name>